<organism evidence="2 3">
    <name type="scientific">Bradyrhizobium canariense</name>
    <dbReference type="NCBI Taxonomy" id="255045"/>
    <lineage>
        <taxon>Bacteria</taxon>
        <taxon>Pseudomonadati</taxon>
        <taxon>Pseudomonadota</taxon>
        <taxon>Alphaproteobacteria</taxon>
        <taxon>Hyphomicrobiales</taxon>
        <taxon>Nitrobacteraceae</taxon>
        <taxon>Bradyrhizobium</taxon>
    </lineage>
</organism>
<dbReference type="GO" id="GO:0016791">
    <property type="term" value="F:phosphatase activity"/>
    <property type="evidence" value="ECO:0007669"/>
    <property type="project" value="TreeGrafter"/>
</dbReference>
<dbReference type="InterPro" id="IPR004843">
    <property type="entry name" value="Calcineurin-like_PHP"/>
</dbReference>
<dbReference type="EMBL" id="LT629750">
    <property type="protein sequence ID" value="SDT59400.1"/>
    <property type="molecule type" value="Genomic_DNA"/>
</dbReference>
<evidence type="ECO:0000259" key="1">
    <source>
        <dbReference type="Pfam" id="PF00149"/>
    </source>
</evidence>
<gene>
    <name evidence="2" type="ORF">SAMN05444158_7341</name>
</gene>
<sequence>MRVGAFIPSAKSGILLPMLGFLRSRRIVKQPRLPDGVRVYAFGDIHGRADLLKKMFTMIDADIARNPMERPIEVFLGDYIDRGPDSSHTLDLLIERSRSRETVFLKGNHEAYCLEVLRDPAKLDEWRQFGGLQTLISYGIQPPLNPSAAEQPGLIRAFIEAMPHAHLKFLQSLKPSFLCGDFFFVHAGVRPGIPLGEQREADLLWIRNEFLDSDENFGKFVVHGHTPVREPDIRSNRANIDTGAYATGNLTLLTIQGSSMLAL</sequence>
<protein>
    <submittedName>
        <fullName evidence="2">Serine/threonine protein phosphatase 1</fullName>
    </submittedName>
</protein>
<dbReference type="PANTHER" id="PTHR42850">
    <property type="entry name" value="METALLOPHOSPHOESTERASE"/>
    <property type="match status" value="1"/>
</dbReference>
<dbReference type="GO" id="GO:0110154">
    <property type="term" value="P:RNA decapping"/>
    <property type="evidence" value="ECO:0007669"/>
    <property type="project" value="TreeGrafter"/>
</dbReference>
<dbReference type="GO" id="GO:0005737">
    <property type="term" value="C:cytoplasm"/>
    <property type="evidence" value="ECO:0007669"/>
    <property type="project" value="TreeGrafter"/>
</dbReference>
<dbReference type="SUPFAM" id="SSF56300">
    <property type="entry name" value="Metallo-dependent phosphatases"/>
    <property type="match status" value="1"/>
</dbReference>
<dbReference type="Pfam" id="PF00149">
    <property type="entry name" value="Metallophos"/>
    <property type="match status" value="1"/>
</dbReference>
<dbReference type="CDD" id="cd00144">
    <property type="entry name" value="MPP_PPP_family"/>
    <property type="match status" value="1"/>
</dbReference>
<keyword evidence="3" id="KW-1185">Reference proteome</keyword>
<dbReference type="Gene3D" id="3.60.21.10">
    <property type="match status" value="1"/>
</dbReference>
<dbReference type="InterPro" id="IPR050126">
    <property type="entry name" value="Ap4A_hydrolase"/>
</dbReference>
<name>A0A1H2BM41_9BRAD</name>
<proteinExistence type="predicted"/>
<dbReference type="PANTHER" id="PTHR42850:SF4">
    <property type="entry name" value="ZINC-DEPENDENT ENDOPOLYPHOSPHATASE"/>
    <property type="match status" value="1"/>
</dbReference>
<dbReference type="InterPro" id="IPR029052">
    <property type="entry name" value="Metallo-depent_PP-like"/>
</dbReference>
<feature type="domain" description="Calcineurin-like phosphoesterase" evidence="1">
    <location>
        <begin position="38"/>
        <end position="229"/>
    </location>
</feature>
<accession>A0A1H2BM41</accession>
<dbReference type="AlphaFoldDB" id="A0A1H2BM41"/>
<evidence type="ECO:0000313" key="2">
    <source>
        <dbReference type="EMBL" id="SDT59400.1"/>
    </source>
</evidence>
<dbReference type="Proteomes" id="UP000243904">
    <property type="component" value="Chromosome I"/>
</dbReference>
<reference evidence="3" key="1">
    <citation type="submission" date="2016-10" db="EMBL/GenBank/DDBJ databases">
        <authorList>
            <person name="Varghese N."/>
            <person name="Submissions S."/>
        </authorList>
    </citation>
    <scope>NUCLEOTIDE SEQUENCE [LARGE SCALE GENOMIC DNA]</scope>
    <source>
        <strain evidence="3">GAS369</strain>
    </source>
</reference>
<evidence type="ECO:0000313" key="3">
    <source>
        <dbReference type="Proteomes" id="UP000243904"/>
    </source>
</evidence>
<dbReference type="GO" id="GO:0008803">
    <property type="term" value="F:bis(5'-nucleosyl)-tetraphosphatase (symmetrical) activity"/>
    <property type="evidence" value="ECO:0007669"/>
    <property type="project" value="TreeGrafter"/>
</dbReference>